<comment type="caution">
    <text evidence="1">The sequence shown here is derived from an EMBL/GenBank/DDBJ whole genome shotgun (WGS) entry which is preliminary data.</text>
</comment>
<proteinExistence type="predicted"/>
<organism evidence="1 2">
    <name type="scientific">Dryococelus australis</name>
    <dbReference type="NCBI Taxonomy" id="614101"/>
    <lineage>
        <taxon>Eukaryota</taxon>
        <taxon>Metazoa</taxon>
        <taxon>Ecdysozoa</taxon>
        <taxon>Arthropoda</taxon>
        <taxon>Hexapoda</taxon>
        <taxon>Insecta</taxon>
        <taxon>Pterygota</taxon>
        <taxon>Neoptera</taxon>
        <taxon>Polyneoptera</taxon>
        <taxon>Phasmatodea</taxon>
        <taxon>Verophasmatodea</taxon>
        <taxon>Anareolatae</taxon>
        <taxon>Phasmatidae</taxon>
        <taxon>Eurycanthinae</taxon>
        <taxon>Dryococelus</taxon>
    </lineage>
</organism>
<sequence length="224" mass="25524">MLKGIFARHFSSVKLSVDGQQEEQHFRLYSRHSSSVRASAITRENQFVRMENGATNVNPQTLCAQETPLTSKPPENILGYVRIVELSIHGKILQEHRQKIKYGIRDWAHTSYVRQTGYTHRMYSLTYILEIAYEHTQMSTVVEVSETPSDIKVTGSNPGDQNSCFPLRRTGFDSQWGHPDFHMWESRRTMPLVGRFSRGSPASLALANPALLILTCFTQTPQLI</sequence>
<dbReference type="Proteomes" id="UP001159363">
    <property type="component" value="Chromosome 1"/>
</dbReference>
<evidence type="ECO:0000313" key="2">
    <source>
        <dbReference type="Proteomes" id="UP001159363"/>
    </source>
</evidence>
<reference evidence="1 2" key="1">
    <citation type="submission" date="2023-02" db="EMBL/GenBank/DDBJ databases">
        <title>LHISI_Scaffold_Assembly.</title>
        <authorList>
            <person name="Stuart O.P."/>
            <person name="Cleave R."/>
            <person name="Magrath M.J.L."/>
            <person name="Mikheyev A.S."/>
        </authorList>
    </citation>
    <scope>NUCLEOTIDE SEQUENCE [LARGE SCALE GENOMIC DNA]</scope>
    <source>
        <strain evidence="1">Daus_M_001</strain>
        <tissue evidence="1">Leg muscle</tissue>
    </source>
</reference>
<evidence type="ECO:0000313" key="1">
    <source>
        <dbReference type="EMBL" id="KAJ8895240.1"/>
    </source>
</evidence>
<keyword evidence="2" id="KW-1185">Reference proteome</keyword>
<dbReference type="EMBL" id="JARBHB010000001">
    <property type="protein sequence ID" value="KAJ8895240.1"/>
    <property type="molecule type" value="Genomic_DNA"/>
</dbReference>
<protein>
    <submittedName>
        <fullName evidence="1">Uncharacterized protein</fullName>
    </submittedName>
</protein>
<accession>A0ABQ9IGE8</accession>
<gene>
    <name evidence="1" type="ORF">PR048_000565</name>
</gene>
<name>A0ABQ9IGE8_9NEOP</name>